<evidence type="ECO:0000259" key="7">
    <source>
        <dbReference type="PROSITE" id="PS50850"/>
    </source>
</evidence>
<dbReference type="SUPFAM" id="SSF103473">
    <property type="entry name" value="MFS general substrate transporter"/>
    <property type="match status" value="2"/>
</dbReference>
<organism evidence="8">
    <name type="scientific">Heliothis virescens</name>
    <name type="common">Tobacco budworm moth</name>
    <dbReference type="NCBI Taxonomy" id="7102"/>
    <lineage>
        <taxon>Eukaryota</taxon>
        <taxon>Metazoa</taxon>
        <taxon>Ecdysozoa</taxon>
        <taxon>Arthropoda</taxon>
        <taxon>Hexapoda</taxon>
        <taxon>Insecta</taxon>
        <taxon>Pterygota</taxon>
        <taxon>Neoptera</taxon>
        <taxon>Endopterygota</taxon>
        <taxon>Lepidoptera</taxon>
        <taxon>Glossata</taxon>
        <taxon>Ditrysia</taxon>
        <taxon>Noctuoidea</taxon>
        <taxon>Noctuidae</taxon>
        <taxon>Heliothinae</taxon>
        <taxon>Heliothis</taxon>
    </lineage>
</organism>
<evidence type="ECO:0000256" key="5">
    <source>
        <dbReference type="ARBA" id="ARBA00023136"/>
    </source>
</evidence>
<dbReference type="GO" id="GO:0016020">
    <property type="term" value="C:membrane"/>
    <property type="evidence" value="ECO:0007669"/>
    <property type="project" value="UniProtKB-SubCell"/>
</dbReference>
<feature type="transmembrane region" description="Helical" evidence="6">
    <location>
        <begin position="77"/>
        <end position="96"/>
    </location>
</feature>
<feature type="transmembrane region" description="Helical" evidence="6">
    <location>
        <begin position="407"/>
        <end position="436"/>
    </location>
</feature>
<feature type="transmembrane region" description="Helical" evidence="6">
    <location>
        <begin position="518"/>
        <end position="546"/>
    </location>
</feature>
<dbReference type="AlphaFoldDB" id="A0A2A4JYG1"/>
<reference evidence="8" key="1">
    <citation type="submission" date="2017-09" db="EMBL/GenBank/DDBJ databases">
        <title>Contemporary evolution of a Lepidopteran species, Heliothis virescens, in response to modern agricultural practices.</title>
        <authorList>
            <person name="Fritz M.L."/>
            <person name="Deyonke A.M."/>
            <person name="Papanicolaou A."/>
            <person name="Micinski S."/>
            <person name="Westbrook J."/>
            <person name="Gould F."/>
        </authorList>
    </citation>
    <scope>NUCLEOTIDE SEQUENCE [LARGE SCALE GENOMIC DNA]</scope>
    <source>
        <strain evidence="8">HvINT-</strain>
        <tissue evidence="8">Whole body</tissue>
    </source>
</reference>
<evidence type="ECO:0000256" key="2">
    <source>
        <dbReference type="ARBA" id="ARBA00005241"/>
    </source>
</evidence>
<accession>A0A2A4JYG1</accession>
<feature type="transmembrane region" description="Helical" evidence="6">
    <location>
        <begin position="448"/>
        <end position="465"/>
    </location>
</feature>
<dbReference type="PANTHER" id="PTHR16172">
    <property type="entry name" value="MAJOR FACILITATOR SUPERFAMILY DOMAIN-CONTAINING PROTEIN 6-LIKE"/>
    <property type="match status" value="1"/>
</dbReference>
<dbReference type="GO" id="GO:0022857">
    <property type="term" value="F:transmembrane transporter activity"/>
    <property type="evidence" value="ECO:0007669"/>
    <property type="project" value="InterPro"/>
</dbReference>
<dbReference type="PROSITE" id="PS50850">
    <property type="entry name" value="MFS"/>
    <property type="match status" value="1"/>
</dbReference>
<feature type="transmembrane region" description="Helical" evidence="6">
    <location>
        <begin position="477"/>
        <end position="497"/>
    </location>
</feature>
<keyword evidence="4 6" id="KW-1133">Transmembrane helix</keyword>
<feature type="domain" description="Major facilitator superfamily (MFS) profile" evidence="7">
    <location>
        <begin position="506"/>
        <end position="745"/>
    </location>
</feature>
<dbReference type="EMBL" id="NWSH01000439">
    <property type="protein sequence ID" value="PCG76422.1"/>
    <property type="molecule type" value="Genomic_DNA"/>
</dbReference>
<feature type="transmembrane region" description="Helical" evidence="6">
    <location>
        <begin position="566"/>
        <end position="586"/>
    </location>
</feature>
<comment type="caution">
    <text evidence="8">The sequence shown here is derived from an EMBL/GenBank/DDBJ whole genome shotgun (WGS) entry which is preliminary data.</text>
</comment>
<comment type="subcellular location">
    <subcellularLocation>
        <location evidence="1">Membrane</location>
        <topology evidence="1">Multi-pass membrane protein</topology>
    </subcellularLocation>
</comment>
<sequence length="745" mass="83132">MLPSKMQINKKLLPIKGHFFFFNAGTAPLVPYLSTYARQLGFSSATVGLIYTVLPIFGLIAKPLFGVIADRFKKQKIIFILFQIITIISFGSIYLIPENRSWTVELDCDGGVTMLQSCYKNKDSVDMCKVSSLSNQSSDATAICEMNCDMTSPKMWQTVCEHWHLPQYCYSDTNNIQYTSSVTNVTLKKDNCAYIMANNVTLDGHMFSPQCRLGGEYVDVNEPCTFKCNNTKLSTAIGTEKVNMTCIDNKINYKLCSDNNSQLTELTKQPFNSDCEASCDLDVNMPWRLMEICEWWKADTASYCQPKTKQGEDFPKNLSFTGIILLAHTLAEDECVYMRLNHIELPDGNGHVTTHYPNCESRALYAMKSELFQSSCEIRCNNAVVNELMEGASESRSDSSKEYTSQFWLFFLLMILSWIGQAVVVTFADAICFNLLGPKVSLYGKQRLWGSFGWGIFSLLTGVLIDLFSDGAYKDYTIAFILMFVFMVGDVGVSCFVKTDSTKMSMNILADVGTLLSSLPTFIFLVWTIAVGMCTGLLWQFLFWLLEDISGLSCDGASYIKTLQGLVSAIQTFGGEIPFLFVSGYVLKKVGHINMMSLVLLAFGLRFILYSFLVDPWWVLPIELLQGITFGMFYPTMTSYATIVSPPGTETTVQGLVGAVFEGVGTSLGSFIGGQLYGTYGGWITFRSFGIGALVCCGLNWLAFFILKDKIGHARVPTGYSSVIRYEQPNDMVYMLEDMSEARSS</sequence>
<evidence type="ECO:0000313" key="8">
    <source>
        <dbReference type="EMBL" id="PCG76422.1"/>
    </source>
</evidence>
<evidence type="ECO:0000256" key="1">
    <source>
        <dbReference type="ARBA" id="ARBA00004141"/>
    </source>
</evidence>
<comment type="similarity">
    <text evidence="2">Belongs to the major facilitator superfamily. MFSD6 family.</text>
</comment>
<evidence type="ECO:0000256" key="6">
    <source>
        <dbReference type="SAM" id="Phobius"/>
    </source>
</evidence>
<proteinExistence type="inferred from homology"/>
<feature type="transmembrane region" description="Helical" evidence="6">
    <location>
        <begin position="12"/>
        <end position="33"/>
    </location>
</feature>
<dbReference type="PANTHER" id="PTHR16172:SF30">
    <property type="entry name" value="SUGAR BABY, ISOFORM C"/>
    <property type="match status" value="1"/>
</dbReference>
<dbReference type="STRING" id="7102.A0A2A4JYG1"/>
<evidence type="ECO:0000256" key="4">
    <source>
        <dbReference type="ARBA" id="ARBA00022989"/>
    </source>
</evidence>
<feature type="transmembrane region" description="Helical" evidence="6">
    <location>
        <begin position="656"/>
        <end position="677"/>
    </location>
</feature>
<evidence type="ECO:0000256" key="3">
    <source>
        <dbReference type="ARBA" id="ARBA00022692"/>
    </source>
</evidence>
<dbReference type="InterPro" id="IPR051717">
    <property type="entry name" value="MFS_MFSD6"/>
</dbReference>
<feature type="transmembrane region" description="Helical" evidence="6">
    <location>
        <begin position="45"/>
        <end position="65"/>
    </location>
</feature>
<dbReference type="CDD" id="cd17335">
    <property type="entry name" value="MFS_MFSD6"/>
    <property type="match status" value="1"/>
</dbReference>
<keyword evidence="5 6" id="KW-0472">Membrane</keyword>
<dbReference type="Gene3D" id="1.20.1250.20">
    <property type="entry name" value="MFS general substrate transporter like domains"/>
    <property type="match status" value="3"/>
</dbReference>
<feature type="transmembrane region" description="Helical" evidence="6">
    <location>
        <begin position="598"/>
        <end position="618"/>
    </location>
</feature>
<feature type="transmembrane region" description="Helical" evidence="6">
    <location>
        <begin position="689"/>
        <end position="707"/>
    </location>
</feature>
<keyword evidence="3 6" id="KW-0812">Transmembrane</keyword>
<gene>
    <name evidence="8" type="ORF">B5V51_9576</name>
</gene>
<name>A0A2A4JYG1_HELVI</name>
<dbReference type="Pfam" id="PF12832">
    <property type="entry name" value="MFS_1_like"/>
    <property type="match status" value="1"/>
</dbReference>
<dbReference type="InterPro" id="IPR020846">
    <property type="entry name" value="MFS_dom"/>
</dbReference>
<feature type="transmembrane region" description="Helical" evidence="6">
    <location>
        <begin position="624"/>
        <end position="644"/>
    </location>
</feature>
<dbReference type="InterPro" id="IPR024989">
    <property type="entry name" value="MFS_assoc_dom"/>
</dbReference>
<protein>
    <recommendedName>
        <fullName evidence="7">Major facilitator superfamily (MFS) profile domain-containing protein</fullName>
    </recommendedName>
</protein>
<dbReference type="InterPro" id="IPR036259">
    <property type="entry name" value="MFS_trans_sf"/>
</dbReference>